<name>A0A832YYD9_9CREN</name>
<proteinExistence type="predicted"/>
<sequence>MRSTLEAVLEYLVAKALADKLDVVQALYDYFVNGVSPSVLAVRYGLSKHQIRGYIQRITEKTGSLTRARIVIKYATPFILRVRPVMKRVGENLVKCMVCGDELPIQVAEDHIKKYHSTLLSEYIGAVIELMRRELRASREGIEHSKVSESVK</sequence>
<reference evidence="1" key="1">
    <citation type="journal article" date="2020" name="ISME J.">
        <title>Gammaproteobacteria mediating utilization of methyl-, sulfur- and petroleum organic compounds in deep ocean hydrothermal plumes.</title>
        <authorList>
            <person name="Zhou Z."/>
            <person name="Liu Y."/>
            <person name="Pan J."/>
            <person name="Cron B.R."/>
            <person name="Toner B.M."/>
            <person name="Anantharaman K."/>
            <person name="Breier J.A."/>
            <person name="Dick G.J."/>
            <person name="Li M."/>
        </authorList>
    </citation>
    <scope>NUCLEOTIDE SEQUENCE</scope>
    <source>
        <strain evidence="1">SZUA-1435</strain>
    </source>
</reference>
<dbReference type="EMBL" id="DQTV01000011">
    <property type="protein sequence ID" value="HIP56541.1"/>
    <property type="molecule type" value="Genomic_DNA"/>
</dbReference>
<protein>
    <submittedName>
        <fullName evidence="1">Uncharacterized protein</fullName>
    </submittedName>
</protein>
<dbReference type="AlphaFoldDB" id="A0A832YYD9"/>
<evidence type="ECO:0000313" key="2">
    <source>
        <dbReference type="Proteomes" id="UP000605805"/>
    </source>
</evidence>
<gene>
    <name evidence="1" type="ORF">EYH02_00495</name>
</gene>
<evidence type="ECO:0000313" key="1">
    <source>
        <dbReference type="EMBL" id="HIP56541.1"/>
    </source>
</evidence>
<organism evidence="1 2">
    <name type="scientific">Ignisphaera aggregans</name>
    <dbReference type="NCBI Taxonomy" id="334771"/>
    <lineage>
        <taxon>Archaea</taxon>
        <taxon>Thermoproteota</taxon>
        <taxon>Thermoprotei</taxon>
        <taxon>Desulfurococcales</taxon>
        <taxon>Desulfurococcaceae</taxon>
        <taxon>Ignisphaera</taxon>
    </lineage>
</organism>
<accession>A0A832YYD9</accession>
<dbReference type="Proteomes" id="UP000605805">
    <property type="component" value="Unassembled WGS sequence"/>
</dbReference>
<comment type="caution">
    <text evidence="1">The sequence shown here is derived from an EMBL/GenBank/DDBJ whole genome shotgun (WGS) entry which is preliminary data.</text>
</comment>